<dbReference type="InterPro" id="IPR011054">
    <property type="entry name" value="Rudment_hybrid_motif"/>
</dbReference>
<dbReference type="SUPFAM" id="SSF56059">
    <property type="entry name" value="Glutathione synthetase ATP-binding domain-like"/>
    <property type="match status" value="2"/>
</dbReference>
<dbReference type="Gene3D" id="3.90.600.10">
    <property type="entry name" value="Phosphoribosylglycinamide synthetase, C-terminal domain"/>
    <property type="match status" value="1"/>
</dbReference>
<dbReference type="PANTHER" id="PTHR43472:SF1">
    <property type="entry name" value="PHOSPHORIBOSYLAMINE--GLYCINE LIGASE, CHLOROPLASTIC"/>
    <property type="match status" value="1"/>
</dbReference>
<evidence type="ECO:0000256" key="5">
    <source>
        <dbReference type="ARBA" id="ARBA00022598"/>
    </source>
</evidence>
<keyword evidence="7 12" id="KW-0658">Purine biosynthesis</keyword>
<dbReference type="SMART" id="SM01210">
    <property type="entry name" value="GARS_C"/>
    <property type="match status" value="1"/>
</dbReference>
<organism evidence="15 16">
    <name type="scientific">Paludisphaera mucosa</name>
    <dbReference type="NCBI Taxonomy" id="3030827"/>
    <lineage>
        <taxon>Bacteria</taxon>
        <taxon>Pseudomonadati</taxon>
        <taxon>Planctomycetota</taxon>
        <taxon>Planctomycetia</taxon>
        <taxon>Isosphaerales</taxon>
        <taxon>Isosphaeraceae</taxon>
        <taxon>Paludisphaera</taxon>
    </lineage>
</organism>
<evidence type="ECO:0000256" key="8">
    <source>
        <dbReference type="ARBA" id="ARBA00022840"/>
    </source>
</evidence>
<sequence>MKVLVIGKGGREHALCWKLKQSPRVTAVYCAPGNAGTALDAQNVAIEPNDQRGLAQFAKREGIGLTVVGPEEPLAKGLVDLFQREGLRVFGPRRDSAELEGSKVFAKDLMRQAGIPTADYRIFRSAPDAEHYILSREVALIVRSRGRSMIRNTIHCRTAAETLEAVERILDPREMLGPGVQVEIEDRGVRKVFGTLAEAREYVLNCPLGIVVKADGLAAGKGVYVCSTLRQAIDALDQIMVRRIYGQAGDRVLIEERLDGRETSVLAFTDGRTIVPLASSQDYKRALDGDEGPNTGGMGAFSPTPMVTPELMQEVEREVLVPIVHALKRARRPFRGILYAGLMLTNQGPKVLEFNVRFGDPETQVILMRLKSDLLDVLEAVVDERLDTVALEWDPRPAVTVVMASEGYPGHYEHNRWIQHVAAADRLPDVKVFHAGTKLRPDPEAGREPRIVSDGGRVLNVTALGDDLAQARERAYEAVRTIRFPGGFYRRDIAENVGEGGGGRPGPAVTS</sequence>
<dbReference type="SMART" id="SM01209">
    <property type="entry name" value="GARS_A"/>
    <property type="match status" value="1"/>
</dbReference>
<evidence type="ECO:0000259" key="14">
    <source>
        <dbReference type="PROSITE" id="PS50975"/>
    </source>
</evidence>
<evidence type="ECO:0000256" key="10">
    <source>
        <dbReference type="ARBA" id="ARBA00042242"/>
    </source>
</evidence>
<dbReference type="Gene3D" id="3.40.50.20">
    <property type="match status" value="1"/>
</dbReference>
<dbReference type="InterPro" id="IPR020559">
    <property type="entry name" value="PRibGlycinamide_synth_CS"/>
</dbReference>
<comment type="cofactor">
    <cofactor evidence="2">
        <name>Mg(2+)</name>
        <dbReference type="ChEBI" id="CHEBI:18420"/>
    </cofactor>
</comment>
<dbReference type="PANTHER" id="PTHR43472">
    <property type="entry name" value="PHOSPHORIBOSYLAMINE--GLYCINE LIGASE"/>
    <property type="match status" value="1"/>
</dbReference>
<dbReference type="InterPro" id="IPR000115">
    <property type="entry name" value="PRibGlycinamide_synth"/>
</dbReference>
<dbReference type="InterPro" id="IPR011761">
    <property type="entry name" value="ATP-grasp"/>
</dbReference>
<accession>A0ABT6F9P6</accession>
<dbReference type="InterPro" id="IPR016185">
    <property type="entry name" value="PreATP-grasp_dom_sf"/>
</dbReference>
<evidence type="ECO:0000313" key="15">
    <source>
        <dbReference type="EMBL" id="MDG3004314.1"/>
    </source>
</evidence>
<evidence type="ECO:0000313" key="16">
    <source>
        <dbReference type="Proteomes" id="UP001216907"/>
    </source>
</evidence>
<evidence type="ECO:0000256" key="6">
    <source>
        <dbReference type="ARBA" id="ARBA00022741"/>
    </source>
</evidence>
<evidence type="ECO:0000256" key="4">
    <source>
        <dbReference type="ARBA" id="ARBA00013255"/>
    </source>
</evidence>
<dbReference type="InterPro" id="IPR020560">
    <property type="entry name" value="PRibGlycinamide_synth_C-dom"/>
</dbReference>
<dbReference type="SUPFAM" id="SSF51246">
    <property type="entry name" value="Rudiment single hybrid motif"/>
    <property type="match status" value="1"/>
</dbReference>
<dbReference type="PROSITE" id="PS50975">
    <property type="entry name" value="ATP_GRASP"/>
    <property type="match status" value="1"/>
</dbReference>
<reference evidence="15 16" key="1">
    <citation type="submission" date="2023-03" db="EMBL/GenBank/DDBJ databases">
        <title>Paludisphaera mucosa sp. nov. a novel planctomycete from northern fen.</title>
        <authorList>
            <person name="Ivanova A."/>
        </authorList>
    </citation>
    <scope>NUCLEOTIDE SEQUENCE [LARGE SCALE GENOMIC DNA]</scope>
    <source>
        <strain evidence="15 16">Pla2</strain>
    </source>
</reference>
<dbReference type="GO" id="GO:0004637">
    <property type="term" value="F:phosphoribosylamine-glycine ligase activity"/>
    <property type="evidence" value="ECO:0007669"/>
    <property type="project" value="UniProtKB-EC"/>
</dbReference>
<keyword evidence="5 12" id="KW-0436">Ligase</keyword>
<evidence type="ECO:0000256" key="13">
    <source>
        <dbReference type="PROSITE-ProRule" id="PRU00409"/>
    </source>
</evidence>
<dbReference type="Gene3D" id="3.30.470.20">
    <property type="entry name" value="ATP-grasp fold, B domain"/>
    <property type="match status" value="1"/>
</dbReference>
<evidence type="ECO:0000256" key="9">
    <source>
        <dbReference type="ARBA" id="ARBA00038345"/>
    </source>
</evidence>
<dbReference type="HAMAP" id="MF_00138">
    <property type="entry name" value="GARS"/>
    <property type="match status" value="1"/>
</dbReference>
<dbReference type="InterPro" id="IPR037123">
    <property type="entry name" value="PRibGlycinamide_synth_C_sf"/>
</dbReference>
<feature type="domain" description="ATP-grasp" evidence="14">
    <location>
        <begin position="181"/>
        <end position="383"/>
    </location>
</feature>
<dbReference type="SUPFAM" id="SSF52440">
    <property type="entry name" value="PreATP-grasp domain"/>
    <property type="match status" value="1"/>
</dbReference>
<dbReference type="RefSeq" id="WP_277860672.1">
    <property type="nucleotide sequence ID" value="NZ_JARRAG010000002.1"/>
</dbReference>
<protein>
    <recommendedName>
        <fullName evidence="4 12">Phosphoribosylamine--glycine ligase</fullName>
        <ecNumber evidence="4 12">6.3.4.13</ecNumber>
    </recommendedName>
    <alternativeName>
        <fullName evidence="12">GARS</fullName>
    </alternativeName>
    <alternativeName>
        <fullName evidence="10 12">Glycinamide ribonucleotide synthetase</fullName>
    </alternativeName>
    <alternativeName>
        <fullName evidence="11 12">Phosphoribosylglycinamide synthetase</fullName>
    </alternativeName>
</protein>
<dbReference type="Pfam" id="PF02844">
    <property type="entry name" value="GARS_N"/>
    <property type="match status" value="1"/>
</dbReference>
<dbReference type="NCBIfam" id="TIGR00877">
    <property type="entry name" value="purD"/>
    <property type="match status" value="1"/>
</dbReference>
<comment type="caution">
    <text evidence="15">The sequence shown here is derived from an EMBL/GenBank/DDBJ whole genome shotgun (WGS) entry which is preliminary data.</text>
</comment>
<evidence type="ECO:0000256" key="11">
    <source>
        <dbReference type="ARBA" id="ARBA00042864"/>
    </source>
</evidence>
<evidence type="ECO:0000256" key="3">
    <source>
        <dbReference type="ARBA" id="ARBA00005174"/>
    </source>
</evidence>
<evidence type="ECO:0000256" key="1">
    <source>
        <dbReference type="ARBA" id="ARBA00001936"/>
    </source>
</evidence>
<evidence type="ECO:0000256" key="12">
    <source>
        <dbReference type="HAMAP-Rule" id="MF_00138"/>
    </source>
</evidence>
<dbReference type="Proteomes" id="UP001216907">
    <property type="component" value="Unassembled WGS sequence"/>
</dbReference>
<keyword evidence="16" id="KW-1185">Reference proteome</keyword>
<dbReference type="EMBL" id="JARRAG010000002">
    <property type="protein sequence ID" value="MDG3004314.1"/>
    <property type="molecule type" value="Genomic_DNA"/>
</dbReference>
<gene>
    <name evidence="12 15" type="primary">purD</name>
    <name evidence="15" type="ORF">PZE19_11055</name>
</gene>
<evidence type="ECO:0000256" key="7">
    <source>
        <dbReference type="ARBA" id="ARBA00022755"/>
    </source>
</evidence>
<comment type="pathway">
    <text evidence="3 12">Purine metabolism; IMP biosynthesis via de novo pathway; N(1)-(5-phospho-D-ribosyl)glycinamide from 5-phospho-alpha-D-ribose 1-diphosphate: step 2/2.</text>
</comment>
<dbReference type="Pfam" id="PF02843">
    <property type="entry name" value="GARS_C"/>
    <property type="match status" value="1"/>
</dbReference>
<dbReference type="InterPro" id="IPR020561">
    <property type="entry name" value="PRibGlycinamid_synth_ATP-grasp"/>
</dbReference>
<comment type="cofactor">
    <cofactor evidence="1">
        <name>Mn(2+)</name>
        <dbReference type="ChEBI" id="CHEBI:29035"/>
    </cofactor>
</comment>
<comment type="catalytic activity">
    <reaction evidence="12">
        <text>5-phospho-beta-D-ribosylamine + glycine + ATP = N(1)-(5-phospho-beta-D-ribosyl)glycinamide + ADP + phosphate + H(+)</text>
        <dbReference type="Rhea" id="RHEA:17453"/>
        <dbReference type="ChEBI" id="CHEBI:15378"/>
        <dbReference type="ChEBI" id="CHEBI:30616"/>
        <dbReference type="ChEBI" id="CHEBI:43474"/>
        <dbReference type="ChEBI" id="CHEBI:57305"/>
        <dbReference type="ChEBI" id="CHEBI:58681"/>
        <dbReference type="ChEBI" id="CHEBI:143788"/>
        <dbReference type="ChEBI" id="CHEBI:456216"/>
        <dbReference type="EC" id="6.3.4.13"/>
    </reaction>
</comment>
<dbReference type="Gene3D" id="3.30.1490.20">
    <property type="entry name" value="ATP-grasp fold, A domain"/>
    <property type="match status" value="1"/>
</dbReference>
<dbReference type="PROSITE" id="PS00184">
    <property type="entry name" value="GARS"/>
    <property type="match status" value="1"/>
</dbReference>
<dbReference type="EC" id="6.3.4.13" evidence="4 12"/>
<keyword evidence="6 13" id="KW-0547">Nucleotide-binding</keyword>
<dbReference type="InterPro" id="IPR020562">
    <property type="entry name" value="PRibGlycinamide_synth_N"/>
</dbReference>
<dbReference type="Pfam" id="PF01071">
    <property type="entry name" value="GARS_A"/>
    <property type="match status" value="2"/>
</dbReference>
<dbReference type="InterPro" id="IPR013815">
    <property type="entry name" value="ATP_grasp_subdomain_1"/>
</dbReference>
<keyword evidence="8 13" id="KW-0067">ATP-binding</keyword>
<name>A0ABT6F9P6_9BACT</name>
<comment type="similarity">
    <text evidence="9 12">Belongs to the GARS family.</text>
</comment>
<proteinExistence type="inferred from homology"/>
<evidence type="ECO:0000256" key="2">
    <source>
        <dbReference type="ARBA" id="ARBA00001946"/>
    </source>
</evidence>